<keyword evidence="9" id="KW-0496">Mitochondrion</keyword>
<evidence type="ECO:0000256" key="6">
    <source>
        <dbReference type="ARBA" id="ARBA00022989"/>
    </source>
</evidence>
<geneLocation type="mitochondrion" evidence="9"/>
<reference evidence="9 10" key="1">
    <citation type="journal article" date="2018" name="Nat. Genet.">
        <title>The Rosa genome provides new insights in the design of modern roses.</title>
        <authorList>
            <person name="Bendahmane M."/>
        </authorList>
    </citation>
    <scope>NUCLEOTIDE SEQUENCE [LARGE SCALE GENOMIC DNA]</scope>
    <source>
        <strain evidence="10">cv. Old Blush</strain>
    </source>
</reference>
<evidence type="ECO:0000256" key="8">
    <source>
        <dbReference type="SAM" id="MobiDB-lite"/>
    </source>
</evidence>
<dbReference type="GO" id="GO:0017004">
    <property type="term" value="P:cytochrome complex assembly"/>
    <property type="evidence" value="ECO:0007669"/>
    <property type="project" value="UniProtKB-KW"/>
</dbReference>
<evidence type="ECO:0000313" key="9">
    <source>
        <dbReference type="EMBL" id="PRQ15603.1"/>
    </source>
</evidence>
<dbReference type="Gramene" id="PRQ15603">
    <property type="protein sequence ID" value="PRQ15603"/>
    <property type="gene ID" value="RchiOBHm_MTg0498291"/>
</dbReference>
<evidence type="ECO:0000256" key="3">
    <source>
        <dbReference type="ARBA" id="ARBA00022448"/>
    </source>
</evidence>
<dbReference type="Proteomes" id="UP000238479">
    <property type="component" value="Mitochondrion MT"/>
</dbReference>
<dbReference type="GO" id="GO:0015232">
    <property type="term" value="F:heme transmembrane transporter activity"/>
    <property type="evidence" value="ECO:0007669"/>
    <property type="project" value="InterPro"/>
</dbReference>
<keyword evidence="7" id="KW-0472">Membrane</keyword>
<dbReference type="PANTHER" id="PTHR30070">
    <property type="entry name" value="HEME EXPORTER PROTEIN B"/>
    <property type="match status" value="1"/>
</dbReference>
<dbReference type="GO" id="GO:1903607">
    <property type="term" value="P:cytochrome c biosynthetic process"/>
    <property type="evidence" value="ECO:0007669"/>
    <property type="project" value="TreeGrafter"/>
</dbReference>
<keyword evidence="10" id="KW-1185">Reference proteome</keyword>
<dbReference type="GO" id="GO:0016020">
    <property type="term" value="C:membrane"/>
    <property type="evidence" value="ECO:0007669"/>
    <property type="project" value="UniProtKB-SubCell"/>
</dbReference>
<comment type="caution">
    <text evidence="9">The sequence shown here is derived from an EMBL/GenBank/DDBJ whole genome shotgun (WGS) entry which is preliminary data.</text>
</comment>
<evidence type="ECO:0000313" key="10">
    <source>
        <dbReference type="Proteomes" id="UP000238479"/>
    </source>
</evidence>
<evidence type="ECO:0000256" key="7">
    <source>
        <dbReference type="ARBA" id="ARBA00023136"/>
    </source>
</evidence>
<dbReference type="EMBL" id="PDCK01000047">
    <property type="protein sequence ID" value="PRQ15603.1"/>
    <property type="molecule type" value="Genomic_DNA"/>
</dbReference>
<sequence>MNSKERRSKEMRRLFLELYHKQIFPSTPITSFSPFLSYIVVTPLMLGFEKDFSCHSHLGPIRIPPLFPFPPAPFSRNEKEDGTLELYYLSAYCLPKILLLQLVGHRVIQISCVFCGFPMLQLLYQFSQSGMDRLNILLGSLVLTLLCGIHSRSALGITSSSGWNSSQNPTTLPTSLPPTVSRTSIETEWFHVPSSIGYSSPFVSLFPISVSISLQD</sequence>
<comment type="similarity">
    <text evidence="2">Belongs to the CcmB/CycW/HelB family.</text>
</comment>
<keyword evidence="6" id="KW-1133">Transmembrane helix</keyword>
<organism evidence="9 10">
    <name type="scientific">Rosa chinensis</name>
    <name type="common">China rose</name>
    <dbReference type="NCBI Taxonomy" id="74649"/>
    <lineage>
        <taxon>Eukaryota</taxon>
        <taxon>Viridiplantae</taxon>
        <taxon>Streptophyta</taxon>
        <taxon>Embryophyta</taxon>
        <taxon>Tracheophyta</taxon>
        <taxon>Spermatophyta</taxon>
        <taxon>Magnoliopsida</taxon>
        <taxon>eudicotyledons</taxon>
        <taxon>Gunneridae</taxon>
        <taxon>Pentapetalae</taxon>
        <taxon>rosids</taxon>
        <taxon>fabids</taxon>
        <taxon>Rosales</taxon>
        <taxon>Rosaceae</taxon>
        <taxon>Rosoideae</taxon>
        <taxon>Rosoideae incertae sedis</taxon>
        <taxon>Rosa</taxon>
    </lineage>
</organism>
<evidence type="ECO:0000256" key="2">
    <source>
        <dbReference type="ARBA" id="ARBA00010544"/>
    </source>
</evidence>
<keyword evidence="5" id="KW-0201">Cytochrome c-type biogenesis</keyword>
<gene>
    <name evidence="9" type="ORF">RchiOBHm_MTg0498291</name>
</gene>
<keyword evidence="4" id="KW-0812">Transmembrane</keyword>
<protein>
    <submittedName>
        <fullName evidence="9">Putative cytochrome c-type biogenesis protein CcmB</fullName>
    </submittedName>
</protein>
<feature type="region of interest" description="Disordered" evidence="8">
    <location>
        <begin position="160"/>
        <end position="179"/>
    </location>
</feature>
<name>A0A2P6P101_ROSCH</name>
<dbReference type="AlphaFoldDB" id="A0A2P6P101"/>
<evidence type="ECO:0000256" key="5">
    <source>
        <dbReference type="ARBA" id="ARBA00022748"/>
    </source>
</evidence>
<dbReference type="OMA" id="ISCVFRG"/>
<keyword evidence="3" id="KW-0813">Transport</keyword>
<feature type="compositionally biased region" description="Low complexity" evidence="8">
    <location>
        <begin position="165"/>
        <end position="179"/>
    </location>
</feature>
<comment type="subcellular location">
    <subcellularLocation>
        <location evidence="1">Membrane</location>
        <topology evidence="1">Multi-pass membrane protein</topology>
    </subcellularLocation>
</comment>
<dbReference type="InterPro" id="IPR003544">
    <property type="entry name" value="Cyt_c_biogenesis_CcmB"/>
</dbReference>
<dbReference type="STRING" id="74649.A0A2P6P101"/>
<dbReference type="PANTHER" id="PTHR30070:SF1">
    <property type="entry name" value="CYTOCHROME C BIOGENESIS B-RELATED"/>
    <property type="match status" value="1"/>
</dbReference>
<proteinExistence type="inferred from homology"/>
<evidence type="ECO:0000256" key="1">
    <source>
        <dbReference type="ARBA" id="ARBA00004141"/>
    </source>
</evidence>
<evidence type="ECO:0000256" key="4">
    <source>
        <dbReference type="ARBA" id="ARBA00022692"/>
    </source>
</evidence>
<accession>A0A2P6P101</accession>